<proteinExistence type="predicted"/>
<sequence>MATKTVSKNDIKLTTAIPGGMASWWRRDDLPPLADRLLNASMLPLNPVIQALRKDPNFAIDFETANQLLELNDVGVVVFLKSWTRKDGEGNSEPIPASTKDVLMLDRKLYDALIGHAAKLMAESAKEDPFSIDAIEDPESPTQA</sequence>
<name>A0A4T2BTI7_9MICO</name>
<dbReference type="Proteomes" id="UP000306192">
    <property type="component" value="Unassembled WGS sequence"/>
</dbReference>
<protein>
    <submittedName>
        <fullName evidence="1">Uncharacterized protein</fullName>
    </submittedName>
</protein>
<reference evidence="1 2" key="1">
    <citation type="journal article" date="2019" name="Microorganisms">
        <title>Systematic Affiliation and Genome Analysis of Subtercola vilae DB165(T) with Particular Emphasis on Cold Adaptation of an Isolate from a High-Altitude Cold Volcano Lake.</title>
        <authorList>
            <person name="Villalobos A.S."/>
            <person name="Wiese J."/>
            <person name="Imhoff J.F."/>
            <person name="Dorador C."/>
            <person name="Keller A."/>
            <person name="Hentschel U."/>
        </authorList>
    </citation>
    <scope>NUCLEOTIDE SEQUENCE [LARGE SCALE GENOMIC DNA]</scope>
    <source>
        <strain evidence="1 2">DB165</strain>
    </source>
</reference>
<comment type="caution">
    <text evidence="1">The sequence shown here is derived from an EMBL/GenBank/DDBJ whole genome shotgun (WGS) entry which is preliminary data.</text>
</comment>
<keyword evidence="2" id="KW-1185">Reference proteome</keyword>
<organism evidence="1 2">
    <name type="scientific">Subtercola vilae</name>
    <dbReference type="NCBI Taxonomy" id="2056433"/>
    <lineage>
        <taxon>Bacteria</taxon>
        <taxon>Bacillati</taxon>
        <taxon>Actinomycetota</taxon>
        <taxon>Actinomycetes</taxon>
        <taxon>Micrococcales</taxon>
        <taxon>Microbacteriaceae</taxon>
        <taxon>Subtercola</taxon>
    </lineage>
</organism>
<dbReference type="RefSeq" id="WP_136642503.1">
    <property type="nucleotide sequence ID" value="NZ_QYRT01000022.1"/>
</dbReference>
<dbReference type="EMBL" id="QYRT01000022">
    <property type="protein sequence ID" value="TIH34975.1"/>
    <property type="molecule type" value="Genomic_DNA"/>
</dbReference>
<gene>
    <name evidence="1" type="ORF">D4765_11825</name>
</gene>
<dbReference type="AlphaFoldDB" id="A0A4T2BTI7"/>
<evidence type="ECO:0000313" key="2">
    <source>
        <dbReference type="Proteomes" id="UP000306192"/>
    </source>
</evidence>
<accession>A0A4T2BTI7</accession>
<evidence type="ECO:0000313" key="1">
    <source>
        <dbReference type="EMBL" id="TIH34975.1"/>
    </source>
</evidence>